<dbReference type="RefSeq" id="WP_313916089.1">
    <property type="nucleotide sequence ID" value="NZ_CP135076.1"/>
</dbReference>
<evidence type="ECO:0000256" key="1">
    <source>
        <dbReference type="SAM" id="Phobius"/>
    </source>
</evidence>
<dbReference type="PANTHER" id="PTHR43747:SF4">
    <property type="entry name" value="FLAVIN-DEPENDENT TRYPTOPHAN HALOGENASE"/>
    <property type="match status" value="1"/>
</dbReference>
<feature type="transmembrane region" description="Helical" evidence="1">
    <location>
        <begin position="12"/>
        <end position="33"/>
    </location>
</feature>
<dbReference type="Gene3D" id="3.50.50.60">
    <property type="entry name" value="FAD/NAD(P)-binding domain"/>
    <property type="match status" value="1"/>
</dbReference>
<dbReference type="EMBL" id="CP135076">
    <property type="protein sequence ID" value="WNO54032.1"/>
    <property type="molecule type" value="Genomic_DNA"/>
</dbReference>
<dbReference type="InterPro" id="IPR033856">
    <property type="entry name" value="Trp_halogen"/>
</dbReference>
<organism evidence="2 3">
    <name type="scientific">Stakelama saccharophila</name>
    <dbReference type="NCBI Taxonomy" id="3075605"/>
    <lineage>
        <taxon>Bacteria</taxon>
        <taxon>Pseudomonadati</taxon>
        <taxon>Pseudomonadota</taxon>
        <taxon>Alphaproteobacteria</taxon>
        <taxon>Sphingomonadales</taxon>
        <taxon>Sphingomonadaceae</taxon>
        <taxon>Stakelama</taxon>
    </lineage>
</organism>
<dbReference type="InterPro" id="IPR050816">
    <property type="entry name" value="Flavin-dep_Halogenase_NPB"/>
</dbReference>
<keyword evidence="3" id="KW-1185">Reference proteome</keyword>
<dbReference type="PIRSF" id="PIRSF011396">
    <property type="entry name" value="Trp_halogenase"/>
    <property type="match status" value="1"/>
</dbReference>
<protein>
    <submittedName>
        <fullName evidence="2">Tryptophan halogenase family protein</fullName>
    </submittedName>
</protein>
<proteinExistence type="predicted"/>
<dbReference type="PANTHER" id="PTHR43747">
    <property type="entry name" value="FAD-BINDING PROTEIN"/>
    <property type="match status" value="1"/>
</dbReference>
<keyword evidence="1" id="KW-1133">Transmembrane helix</keyword>
<sequence length="504" mass="55496">MSARSAEGHRPAVSRVVIAGGGAAGWLAAAALVKQLGSLIDVTVVESDAIGTIGVGESTIPTARSFHTLIGLDERAFMAATGSTFKLGISFEDWARRGDRYFHAFGEVGKSTWMGSFHHFWLQARAQGFGGGIDDYCFELQAAMAGKFGKSEKAPLSYAYHIDASGYARMLREHAVAGGAMRREGLIDSVEKDPENGSIVALMLRSGERIAGDLFIDCTGFRALLMGQALDVGFEDWGHWLSTDRAIAAQTMIAGDPPPYTRAIAHGAGWRWRIPLQHRMGNGLVYASDQLSDDEAHARLIDAIEGPPIAEPRVIRYATGRRLKSWHKNCVALGLSSGFVEPLESTSIHLIMIGVTRLLQLFPFDGCSEPLAARFNNQARAELERIRDFIVLHYKLTERDDTEFWRRCRDMPVPESLAERIALFRESGIAYQATDELFRVDSWLQVLLGQRVEPAGHHHMGRIMGRERLGEALAGIRNDIAGKVAHLPMHKDFLQRYCPADSPG</sequence>
<dbReference type="SUPFAM" id="SSF51905">
    <property type="entry name" value="FAD/NAD(P)-binding domain"/>
    <property type="match status" value="1"/>
</dbReference>
<evidence type="ECO:0000313" key="2">
    <source>
        <dbReference type="EMBL" id="WNO54032.1"/>
    </source>
</evidence>
<keyword evidence="1" id="KW-0812">Transmembrane</keyword>
<dbReference type="Proteomes" id="UP001302249">
    <property type="component" value="Chromosome"/>
</dbReference>
<dbReference type="InterPro" id="IPR036188">
    <property type="entry name" value="FAD/NAD-bd_sf"/>
</dbReference>
<accession>A0ABZ0B9Z0</accession>
<gene>
    <name evidence="2" type="ORF">RPR59_01885</name>
</gene>
<evidence type="ECO:0000313" key="3">
    <source>
        <dbReference type="Proteomes" id="UP001302249"/>
    </source>
</evidence>
<reference evidence="2 3" key="1">
    <citation type="submission" date="2023-09" db="EMBL/GenBank/DDBJ databases">
        <authorList>
            <person name="Rey-Velasco X."/>
        </authorList>
    </citation>
    <scope>NUCLEOTIDE SEQUENCE [LARGE SCALE GENOMIC DNA]</scope>
    <source>
        <strain evidence="2 3">W311</strain>
    </source>
</reference>
<dbReference type="Pfam" id="PF04820">
    <property type="entry name" value="Trp_halogenase"/>
    <property type="match status" value="1"/>
</dbReference>
<name>A0ABZ0B9Z0_9SPHN</name>
<dbReference type="InterPro" id="IPR006905">
    <property type="entry name" value="Flavin_halogenase"/>
</dbReference>
<keyword evidence="1" id="KW-0472">Membrane</keyword>